<protein>
    <submittedName>
        <fullName evidence="2">Transposase</fullName>
    </submittedName>
</protein>
<comment type="caution">
    <text evidence="2">The sequence shown here is derived from an EMBL/GenBank/DDBJ whole genome shotgun (WGS) entry which is preliminary data.</text>
</comment>
<organism evidence="2 3">
    <name type="scientific">Streptomyces broussonetiae</name>
    <dbReference type="NCBI Taxonomy" id="2686304"/>
    <lineage>
        <taxon>Bacteria</taxon>
        <taxon>Bacillati</taxon>
        <taxon>Actinomycetota</taxon>
        <taxon>Actinomycetes</taxon>
        <taxon>Kitasatosporales</taxon>
        <taxon>Streptomycetaceae</taxon>
        <taxon>Streptomyces</taxon>
    </lineage>
</organism>
<dbReference type="PANTHER" id="PTHR33055:SF15">
    <property type="entry name" value="TRANSPOSASE-RELATED"/>
    <property type="match status" value="1"/>
</dbReference>
<dbReference type="RefSeq" id="WP_376736495.1">
    <property type="nucleotide sequence ID" value="NZ_JAYMRP010000100.1"/>
</dbReference>
<dbReference type="PANTHER" id="PTHR33055">
    <property type="entry name" value="TRANSPOSASE FOR INSERTION SEQUENCE ELEMENT IS1111A"/>
    <property type="match status" value="1"/>
</dbReference>
<accession>A0ABV5EMJ3</accession>
<gene>
    <name evidence="2" type="ORF">VSS16_36140</name>
</gene>
<name>A0ABV5EMJ3_9ACTN</name>
<sequence length="257" mass="28252">QRLEKLLEDTGIKLSATVSNILGVSGRAMLEALITGERDPRVLADLARGSMRRKTDALIEALTGNFTSHHAFLARAMLDRIDACTATEMRLSKHVEVMLQPFRRRIELLVTIPGEARAAQVILAEIGDDIGRFPSAADLASWAGVCPGNHQSGGRAGSGKTRHGDPWLKAALGQAAVSAARTKDTYLAARYRRILARRGKKRALVALEHSILIAVWHMFTRDTGYADLGGQYFIERTGRARQTRRLVSQLNQLGYQV</sequence>
<dbReference type="Pfam" id="PF02371">
    <property type="entry name" value="Transposase_20"/>
    <property type="match status" value="1"/>
</dbReference>
<reference evidence="2 3" key="1">
    <citation type="submission" date="2024-01" db="EMBL/GenBank/DDBJ databases">
        <title>Genome mining of biosynthetic gene clusters to explore secondary metabolites of Streptomyces sp.</title>
        <authorList>
            <person name="Baig A."/>
            <person name="Ajitkumar Shintre N."/>
            <person name="Kumar H."/>
            <person name="Anbarasu A."/>
            <person name="Ramaiah S."/>
        </authorList>
    </citation>
    <scope>NUCLEOTIDE SEQUENCE [LARGE SCALE GENOMIC DNA]</scope>
    <source>
        <strain evidence="2 3">A57</strain>
    </source>
</reference>
<dbReference type="EMBL" id="JAYMRP010000100">
    <property type="protein sequence ID" value="MFB8778070.1"/>
    <property type="molecule type" value="Genomic_DNA"/>
</dbReference>
<evidence type="ECO:0000313" key="3">
    <source>
        <dbReference type="Proteomes" id="UP001585080"/>
    </source>
</evidence>
<proteinExistence type="predicted"/>
<evidence type="ECO:0000313" key="2">
    <source>
        <dbReference type="EMBL" id="MFB8778070.1"/>
    </source>
</evidence>
<feature type="non-terminal residue" evidence="2">
    <location>
        <position position="257"/>
    </location>
</feature>
<dbReference type="InterPro" id="IPR003346">
    <property type="entry name" value="Transposase_20"/>
</dbReference>
<evidence type="ECO:0000259" key="1">
    <source>
        <dbReference type="Pfam" id="PF02371"/>
    </source>
</evidence>
<dbReference type="Proteomes" id="UP001585080">
    <property type="component" value="Unassembled WGS sequence"/>
</dbReference>
<dbReference type="InterPro" id="IPR047650">
    <property type="entry name" value="Transpos_IS110"/>
</dbReference>
<keyword evidence="3" id="KW-1185">Reference proteome</keyword>
<feature type="domain" description="Transposase IS116/IS110/IS902 C-terminal" evidence="1">
    <location>
        <begin position="107"/>
        <end position="191"/>
    </location>
</feature>
<feature type="non-terminal residue" evidence="2">
    <location>
        <position position="1"/>
    </location>
</feature>